<evidence type="ECO:0000256" key="1">
    <source>
        <dbReference type="SAM" id="MobiDB-lite"/>
    </source>
</evidence>
<sequence length="484" mass="54603">MGNCESSTNCYECYGEADGCVKEIEVDSDVAGTGVIVAFLIGASLACSAVLIGYFMDSLPETLLADLDGEYIAFFQRSPVAKRILPWIGRRWLRIKSIIYRAFGRKLPEQRTPIPRDQRVAGVSRFLLAFSDQQMVSGLAIMTAALANRCKLTFYKLEIVLCLAWFAAMTHLATLRALRQNFYDNPVVRNWRLLGIATFIVLLCFLQVIYILADAYPITPIQCIMNGTMRRTSYDPTEILSAVFYIFIWLLPSYVVCTQALFSDPRKIYRRHSFYTFPVLRWSLPKSLPREERTELAQNAIIQQQALLSLGIFKTIARQPRTLRIYKLSFAEFLCDVAFGMAYGLLNAVNLVWRDSPTVKKGVRRMGFGQVVALMMIAIPLLSATEIYNDTKHPTAVDRYHRRPAPPATEESNAQAQLESTEKQTTSPPFPITALPRRESRSCHSLSYLPISRQTLATTTVCPEGARAKEFYARAGSSHSRHSP</sequence>
<keyword evidence="2" id="KW-0472">Membrane</keyword>
<dbReference type="EMBL" id="ML986491">
    <property type="protein sequence ID" value="KAF2276978.1"/>
    <property type="molecule type" value="Genomic_DNA"/>
</dbReference>
<dbReference type="RefSeq" id="XP_033654517.1">
    <property type="nucleotide sequence ID" value="XM_033802670.1"/>
</dbReference>
<dbReference type="InterPro" id="IPR053018">
    <property type="entry name" value="Elsinochrome_Biosynth-Asso"/>
</dbReference>
<feature type="transmembrane region" description="Helical" evidence="2">
    <location>
        <begin position="193"/>
        <end position="213"/>
    </location>
</feature>
<dbReference type="OrthoDB" id="5427664at2759"/>
<dbReference type="AlphaFoldDB" id="A0A6A6JM12"/>
<keyword evidence="2" id="KW-1133">Transmembrane helix</keyword>
<feature type="transmembrane region" description="Helical" evidence="2">
    <location>
        <begin position="153"/>
        <end position="173"/>
    </location>
</feature>
<feature type="transmembrane region" description="Helical" evidence="2">
    <location>
        <begin position="328"/>
        <end position="346"/>
    </location>
</feature>
<dbReference type="PANTHER" id="PTHR37577">
    <property type="entry name" value="INTEGRAL MEMBRANE PROTEIN"/>
    <property type="match status" value="1"/>
</dbReference>
<dbReference type="Proteomes" id="UP000800097">
    <property type="component" value="Unassembled WGS sequence"/>
</dbReference>
<keyword evidence="4" id="KW-1185">Reference proteome</keyword>
<evidence type="ECO:0000313" key="4">
    <source>
        <dbReference type="Proteomes" id="UP000800097"/>
    </source>
</evidence>
<protein>
    <submittedName>
        <fullName evidence="3">Uncharacterized protein</fullName>
    </submittedName>
</protein>
<accession>A0A6A6JM12</accession>
<feature type="transmembrane region" description="Helical" evidence="2">
    <location>
        <begin position="35"/>
        <end position="55"/>
    </location>
</feature>
<proteinExistence type="predicted"/>
<name>A0A6A6JM12_WESOR</name>
<organism evidence="3 4">
    <name type="scientific">Westerdykella ornata</name>
    <dbReference type="NCBI Taxonomy" id="318751"/>
    <lineage>
        <taxon>Eukaryota</taxon>
        <taxon>Fungi</taxon>
        <taxon>Dikarya</taxon>
        <taxon>Ascomycota</taxon>
        <taxon>Pezizomycotina</taxon>
        <taxon>Dothideomycetes</taxon>
        <taxon>Pleosporomycetidae</taxon>
        <taxon>Pleosporales</taxon>
        <taxon>Sporormiaceae</taxon>
        <taxon>Westerdykella</taxon>
    </lineage>
</organism>
<dbReference type="PANTHER" id="PTHR37577:SF1">
    <property type="entry name" value="INTEGRAL MEMBRANE PROTEIN"/>
    <property type="match status" value="1"/>
</dbReference>
<feature type="compositionally biased region" description="Polar residues" evidence="1">
    <location>
        <begin position="410"/>
        <end position="427"/>
    </location>
</feature>
<evidence type="ECO:0000313" key="3">
    <source>
        <dbReference type="EMBL" id="KAF2276978.1"/>
    </source>
</evidence>
<evidence type="ECO:0000256" key="2">
    <source>
        <dbReference type="SAM" id="Phobius"/>
    </source>
</evidence>
<feature type="transmembrane region" description="Helical" evidence="2">
    <location>
        <begin position="239"/>
        <end position="262"/>
    </location>
</feature>
<gene>
    <name evidence="3" type="ORF">EI97DRAFT_500633</name>
</gene>
<dbReference type="GeneID" id="54555845"/>
<feature type="region of interest" description="Disordered" evidence="1">
    <location>
        <begin position="397"/>
        <end position="438"/>
    </location>
</feature>
<keyword evidence="2" id="KW-0812">Transmembrane</keyword>
<feature type="transmembrane region" description="Helical" evidence="2">
    <location>
        <begin position="366"/>
        <end position="384"/>
    </location>
</feature>
<reference evidence="3" key="1">
    <citation type="journal article" date="2020" name="Stud. Mycol.">
        <title>101 Dothideomycetes genomes: a test case for predicting lifestyles and emergence of pathogens.</title>
        <authorList>
            <person name="Haridas S."/>
            <person name="Albert R."/>
            <person name="Binder M."/>
            <person name="Bloem J."/>
            <person name="Labutti K."/>
            <person name="Salamov A."/>
            <person name="Andreopoulos B."/>
            <person name="Baker S."/>
            <person name="Barry K."/>
            <person name="Bills G."/>
            <person name="Bluhm B."/>
            <person name="Cannon C."/>
            <person name="Castanera R."/>
            <person name="Culley D."/>
            <person name="Daum C."/>
            <person name="Ezra D."/>
            <person name="Gonzalez J."/>
            <person name="Henrissat B."/>
            <person name="Kuo A."/>
            <person name="Liang C."/>
            <person name="Lipzen A."/>
            <person name="Lutzoni F."/>
            <person name="Magnuson J."/>
            <person name="Mondo S."/>
            <person name="Nolan M."/>
            <person name="Ohm R."/>
            <person name="Pangilinan J."/>
            <person name="Park H.-J."/>
            <person name="Ramirez L."/>
            <person name="Alfaro M."/>
            <person name="Sun H."/>
            <person name="Tritt A."/>
            <person name="Yoshinaga Y."/>
            <person name="Zwiers L.-H."/>
            <person name="Turgeon B."/>
            <person name="Goodwin S."/>
            <person name="Spatafora J."/>
            <person name="Crous P."/>
            <person name="Grigoriev I."/>
        </authorList>
    </citation>
    <scope>NUCLEOTIDE SEQUENCE</scope>
    <source>
        <strain evidence="3">CBS 379.55</strain>
    </source>
</reference>